<dbReference type="InterPro" id="IPR036465">
    <property type="entry name" value="vWFA_dom_sf"/>
</dbReference>
<dbReference type="FunFam" id="2.20.100.10:FF:000001">
    <property type="entry name" value="semaphorin-5A isoform X1"/>
    <property type="match status" value="1"/>
</dbReference>
<keyword evidence="7" id="KW-0176">Collagen</keyword>
<name>A0A433TBF7_ELYCH</name>
<keyword evidence="4" id="KW-0732">Signal</keyword>
<dbReference type="InterPro" id="IPR036383">
    <property type="entry name" value="TSP1_rpt_sf"/>
</dbReference>
<dbReference type="Pfam" id="PF00090">
    <property type="entry name" value="TSP_1"/>
    <property type="match status" value="1"/>
</dbReference>
<evidence type="ECO:0000256" key="9">
    <source>
        <dbReference type="SAM" id="MobiDB-lite"/>
    </source>
</evidence>
<dbReference type="PROSITE" id="PS50092">
    <property type="entry name" value="TSP1"/>
    <property type="match status" value="1"/>
</dbReference>
<dbReference type="PANTHER" id="PTHR24020:SF84">
    <property type="entry name" value="VWFA DOMAIN-CONTAINING PROTEIN"/>
    <property type="match status" value="1"/>
</dbReference>
<keyword evidence="2" id="KW-0964">Secreted</keyword>
<organism evidence="11 12">
    <name type="scientific">Elysia chlorotica</name>
    <name type="common">Eastern emerald elysia</name>
    <name type="synonym">Sea slug</name>
    <dbReference type="NCBI Taxonomy" id="188477"/>
    <lineage>
        <taxon>Eukaryota</taxon>
        <taxon>Metazoa</taxon>
        <taxon>Spiralia</taxon>
        <taxon>Lophotrochozoa</taxon>
        <taxon>Mollusca</taxon>
        <taxon>Gastropoda</taxon>
        <taxon>Heterobranchia</taxon>
        <taxon>Euthyneura</taxon>
        <taxon>Panpulmonata</taxon>
        <taxon>Sacoglossa</taxon>
        <taxon>Placobranchoidea</taxon>
        <taxon>Plakobranchidae</taxon>
        <taxon>Elysia</taxon>
    </lineage>
</organism>
<keyword evidence="6" id="KW-0130">Cell adhesion</keyword>
<dbReference type="STRING" id="188477.A0A433TBF7"/>
<dbReference type="EMBL" id="RQTK01000490">
    <property type="protein sequence ID" value="RUS78774.1"/>
    <property type="molecule type" value="Genomic_DNA"/>
</dbReference>
<feature type="region of interest" description="Disordered" evidence="9">
    <location>
        <begin position="143"/>
        <end position="223"/>
    </location>
</feature>
<proteinExistence type="predicted"/>
<dbReference type="OrthoDB" id="6162049at2759"/>
<dbReference type="Gene3D" id="3.40.50.410">
    <property type="entry name" value="von Willebrand factor, type A domain"/>
    <property type="match status" value="1"/>
</dbReference>
<reference evidence="11 12" key="1">
    <citation type="submission" date="2019-01" db="EMBL/GenBank/DDBJ databases">
        <title>A draft genome assembly of the solar-powered sea slug Elysia chlorotica.</title>
        <authorList>
            <person name="Cai H."/>
            <person name="Li Q."/>
            <person name="Fang X."/>
            <person name="Li J."/>
            <person name="Curtis N.E."/>
            <person name="Altenburger A."/>
            <person name="Shibata T."/>
            <person name="Feng M."/>
            <person name="Maeda T."/>
            <person name="Schwartz J.A."/>
            <person name="Shigenobu S."/>
            <person name="Lundholm N."/>
            <person name="Nishiyama T."/>
            <person name="Yang H."/>
            <person name="Hasebe M."/>
            <person name="Li S."/>
            <person name="Pierce S.K."/>
            <person name="Wang J."/>
        </authorList>
    </citation>
    <scope>NUCLEOTIDE SEQUENCE [LARGE SCALE GENOMIC DNA]</scope>
    <source>
        <strain evidence="11">EC2010</strain>
        <tissue evidence="11">Whole organism of an adult</tissue>
    </source>
</reference>
<evidence type="ECO:0000256" key="8">
    <source>
        <dbReference type="ARBA" id="ARBA00023157"/>
    </source>
</evidence>
<dbReference type="SMART" id="SM00327">
    <property type="entry name" value="VWA"/>
    <property type="match status" value="1"/>
</dbReference>
<keyword evidence="5" id="KW-0677">Repeat</keyword>
<feature type="compositionally biased region" description="Polar residues" evidence="9">
    <location>
        <begin position="173"/>
        <end position="182"/>
    </location>
</feature>
<evidence type="ECO:0000256" key="5">
    <source>
        <dbReference type="ARBA" id="ARBA00022737"/>
    </source>
</evidence>
<keyword evidence="3" id="KW-0272">Extracellular matrix</keyword>
<dbReference type="InterPro" id="IPR000884">
    <property type="entry name" value="TSP1_rpt"/>
</dbReference>
<dbReference type="PROSITE" id="PS50234">
    <property type="entry name" value="VWFA"/>
    <property type="match status" value="1"/>
</dbReference>
<dbReference type="SUPFAM" id="SSF53300">
    <property type="entry name" value="vWA-like"/>
    <property type="match status" value="1"/>
</dbReference>
<evidence type="ECO:0000259" key="10">
    <source>
        <dbReference type="PROSITE" id="PS50234"/>
    </source>
</evidence>
<dbReference type="InterPro" id="IPR002035">
    <property type="entry name" value="VWF_A"/>
</dbReference>
<evidence type="ECO:0000256" key="1">
    <source>
        <dbReference type="ARBA" id="ARBA00004498"/>
    </source>
</evidence>
<evidence type="ECO:0000256" key="7">
    <source>
        <dbReference type="ARBA" id="ARBA00023119"/>
    </source>
</evidence>
<dbReference type="SUPFAM" id="SSF82895">
    <property type="entry name" value="TSP-1 type 1 repeat"/>
    <property type="match status" value="1"/>
</dbReference>
<evidence type="ECO:0000313" key="12">
    <source>
        <dbReference type="Proteomes" id="UP000271974"/>
    </source>
</evidence>
<dbReference type="PANTHER" id="PTHR24020">
    <property type="entry name" value="COLLAGEN ALPHA"/>
    <property type="match status" value="1"/>
</dbReference>
<gene>
    <name evidence="11" type="ORF">EGW08_013458</name>
</gene>
<feature type="region of interest" description="Disordered" evidence="9">
    <location>
        <begin position="69"/>
        <end position="90"/>
    </location>
</feature>
<dbReference type="FunFam" id="3.40.50.410:FF:000003">
    <property type="entry name" value="Collagen type VI alpha 3 chain"/>
    <property type="match status" value="1"/>
</dbReference>
<feature type="compositionally biased region" description="Polar residues" evidence="9">
    <location>
        <begin position="145"/>
        <end position="162"/>
    </location>
</feature>
<accession>A0A433TBF7</accession>
<comment type="subcellular location">
    <subcellularLocation>
        <location evidence="1">Secreted</location>
        <location evidence="1">Extracellular space</location>
        <location evidence="1">Extracellular matrix</location>
    </subcellularLocation>
</comment>
<dbReference type="Pfam" id="PF00092">
    <property type="entry name" value="VWA"/>
    <property type="match status" value="1"/>
</dbReference>
<keyword evidence="12" id="KW-1185">Reference proteome</keyword>
<dbReference type="PRINTS" id="PR00453">
    <property type="entry name" value="VWFADOMAIN"/>
</dbReference>
<evidence type="ECO:0000256" key="2">
    <source>
        <dbReference type="ARBA" id="ARBA00022525"/>
    </source>
</evidence>
<dbReference type="GO" id="GO:0007155">
    <property type="term" value="P:cell adhesion"/>
    <property type="evidence" value="ECO:0007669"/>
    <property type="project" value="UniProtKB-KW"/>
</dbReference>
<dbReference type="CDD" id="cd01472">
    <property type="entry name" value="vWA_collagen"/>
    <property type="match status" value="1"/>
</dbReference>
<evidence type="ECO:0000313" key="11">
    <source>
        <dbReference type="EMBL" id="RUS78774.1"/>
    </source>
</evidence>
<dbReference type="SMART" id="SM00209">
    <property type="entry name" value="TSP1"/>
    <property type="match status" value="1"/>
</dbReference>
<dbReference type="Gene3D" id="2.20.100.10">
    <property type="entry name" value="Thrombospondin type-1 (TSP1) repeat"/>
    <property type="match status" value="1"/>
</dbReference>
<dbReference type="Proteomes" id="UP000271974">
    <property type="component" value="Unassembled WGS sequence"/>
</dbReference>
<evidence type="ECO:0000256" key="6">
    <source>
        <dbReference type="ARBA" id="ARBA00022889"/>
    </source>
</evidence>
<dbReference type="AlphaFoldDB" id="A0A433TBF7"/>
<dbReference type="GO" id="GO:0005581">
    <property type="term" value="C:collagen trimer"/>
    <property type="evidence" value="ECO:0007669"/>
    <property type="project" value="UniProtKB-KW"/>
</dbReference>
<protein>
    <recommendedName>
        <fullName evidence="10">VWFA domain-containing protein</fullName>
    </recommendedName>
</protein>
<dbReference type="InterPro" id="IPR050525">
    <property type="entry name" value="ECM_Assembly_Org"/>
</dbReference>
<comment type="caution">
    <text evidence="11">The sequence shown here is derived from an EMBL/GenBank/DDBJ whole genome shotgun (WGS) entry which is preliminary data.</text>
</comment>
<feature type="domain" description="VWFA" evidence="10">
    <location>
        <begin position="232"/>
        <end position="405"/>
    </location>
</feature>
<sequence>MLVLVEPQCPASGVSGQSGVSVVEAYSSGTVRAVVSMVWMCVELECFTDYQVQERQSCHGKLHAEYRVDPPQTSKSIKTNSPLGPDHSEAPVYGQWSDWTEWSQCTRTCGGGIQFRNRACTSTNDVEACRGVYADAKSCNEDPCDQQNSLHADQVEQSQSSHDNLHSKYGNAPQLSSTSVKSASPLRSDYSEAYKADQGTPSPDISEHSGNIPPKQDSDHNAQVCTSGDRADIFILLDASSSLKLRNFRTTLSFSKDIVEAFNIGPDRVRVGLATFSNLIRNVIKLDRYTDKPSLLTAIDKIRYTGGTTLTHTALRAARTKFFTGQNGARDSAPHFLILVTDGQSTYPQKTKIEAALLAQENITALTIGVGSSVNEKELKLIASSPSLVFHVKNFQQLSTIKADVARLICQGNATARIRTRDLLRRKPMFYPWTTARQKVA</sequence>
<evidence type="ECO:0000256" key="3">
    <source>
        <dbReference type="ARBA" id="ARBA00022530"/>
    </source>
</evidence>
<evidence type="ECO:0000256" key="4">
    <source>
        <dbReference type="ARBA" id="ARBA00022729"/>
    </source>
</evidence>
<keyword evidence="8" id="KW-1015">Disulfide bond</keyword>
<feature type="compositionally biased region" description="Polar residues" evidence="9">
    <location>
        <begin position="71"/>
        <end position="82"/>
    </location>
</feature>